<reference evidence="1" key="1">
    <citation type="submission" date="2021-06" db="EMBL/GenBank/DDBJ databases">
        <authorList>
            <person name="Kallberg Y."/>
            <person name="Tangrot J."/>
            <person name="Rosling A."/>
        </authorList>
    </citation>
    <scope>NUCLEOTIDE SEQUENCE</scope>
    <source>
        <strain evidence="1">CL356</strain>
    </source>
</reference>
<gene>
    <name evidence="1" type="ORF">ACOLOM_LOCUS4934</name>
</gene>
<evidence type="ECO:0000313" key="1">
    <source>
        <dbReference type="EMBL" id="CAG8553124.1"/>
    </source>
</evidence>
<dbReference type="EMBL" id="CAJVPT010008564">
    <property type="protein sequence ID" value="CAG8553124.1"/>
    <property type="molecule type" value="Genomic_DNA"/>
</dbReference>
<organism evidence="1 2">
    <name type="scientific">Acaulospora colombiana</name>
    <dbReference type="NCBI Taxonomy" id="27376"/>
    <lineage>
        <taxon>Eukaryota</taxon>
        <taxon>Fungi</taxon>
        <taxon>Fungi incertae sedis</taxon>
        <taxon>Mucoromycota</taxon>
        <taxon>Glomeromycotina</taxon>
        <taxon>Glomeromycetes</taxon>
        <taxon>Diversisporales</taxon>
        <taxon>Acaulosporaceae</taxon>
        <taxon>Acaulospora</taxon>
    </lineage>
</organism>
<comment type="caution">
    <text evidence="1">The sequence shown here is derived from an EMBL/GenBank/DDBJ whole genome shotgun (WGS) entry which is preliminary data.</text>
</comment>
<evidence type="ECO:0000313" key="2">
    <source>
        <dbReference type="Proteomes" id="UP000789525"/>
    </source>
</evidence>
<sequence length="331" mass="37525">MAGQTATHTVAICKTIIDGKDHGIDWFVVPLRDRKTGKLVPGVVAGDMGDGTYTSPPNPALPYATLIGERLTVLFGTQIVLGQALTIACRYGCVRRQGSNDEKIMDYQTHYVKLMPGVASVYVINTLYRIMTKRWNDTLSLLNTNQSEFVKRIGDFHAMSSGFKGTLTWWGCERYVLGAFNDTAQGKKVDGSVAYLNDSKIFLEISKCSLFDEKQLFDLDFTLEIMTWLTIRKDLSDPLSKSGFQPNEYIDLVPILKKMGQLWSVHLINEYLDLFLEEEYFNKKQASMVRKVYLEMCKKAREEVIPLVDAWGYPDFILKAPLGRYDGDIYT</sequence>
<dbReference type="Proteomes" id="UP000789525">
    <property type="component" value="Unassembled WGS sequence"/>
</dbReference>
<feature type="non-terminal residue" evidence="1">
    <location>
        <position position="331"/>
    </location>
</feature>
<accession>A0ACA9LXN9</accession>
<protein>
    <submittedName>
        <fullName evidence="1">501_t:CDS:1</fullName>
    </submittedName>
</protein>
<keyword evidence="2" id="KW-1185">Reference proteome</keyword>
<name>A0ACA9LXN9_9GLOM</name>
<proteinExistence type="predicted"/>